<dbReference type="PANTHER" id="PTHR14024">
    <property type="entry name" value="PERILIPIN"/>
    <property type="match status" value="1"/>
</dbReference>
<keyword evidence="3" id="KW-0551">Lipid droplet</keyword>
<evidence type="ECO:0000313" key="5">
    <source>
        <dbReference type="EMBL" id="KYO30045.1"/>
    </source>
</evidence>
<dbReference type="InterPro" id="IPR004279">
    <property type="entry name" value="Perilipin"/>
</dbReference>
<dbReference type="GO" id="GO:0005811">
    <property type="term" value="C:lipid droplet"/>
    <property type="evidence" value="ECO:0007669"/>
    <property type="project" value="UniProtKB-SubCell"/>
</dbReference>
<comment type="similarity">
    <text evidence="2">Belongs to the perilipin family.</text>
</comment>
<comment type="caution">
    <text evidence="5">The sequence shown here is derived from an EMBL/GenBank/DDBJ whole genome shotgun (WGS) entry which is preliminary data.</text>
</comment>
<dbReference type="Gene3D" id="1.20.120.340">
    <property type="entry name" value="Flagellar protein FliS"/>
    <property type="match status" value="1"/>
</dbReference>
<name>A0A151N035_ALLMI</name>
<evidence type="ECO:0000313" key="6">
    <source>
        <dbReference type="Proteomes" id="UP000050525"/>
    </source>
</evidence>
<dbReference type="Proteomes" id="UP000050525">
    <property type="component" value="Unassembled WGS sequence"/>
</dbReference>
<dbReference type="GO" id="GO:0010890">
    <property type="term" value="P:positive regulation of triglyceride storage"/>
    <property type="evidence" value="ECO:0007669"/>
    <property type="project" value="TreeGrafter"/>
</dbReference>
<evidence type="ECO:0000256" key="2">
    <source>
        <dbReference type="ARBA" id="ARBA00006311"/>
    </source>
</evidence>
<protein>
    <submittedName>
        <fullName evidence="5">Perilipin-3-like</fullName>
    </submittedName>
</protein>
<comment type="subcellular location">
    <subcellularLocation>
        <location evidence="1">Lipid droplet</location>
    </subcellularLocation>
</comment>
<accession>A0A151N035</accession>
<dbReference type="GO" id="GO:0005829">
    <property type="term" value="C:cytosol"/>
    <property type="evidence" value="ECO:0007669"/>
    <property type="project" value="TreeGrafter"/>
</dbReference>
<organism evidence="5 6">
    <name type="scientific">Alligator mississippiensis</name>
    <name type="common">American alligator</name>
    <dbReference type="NCBI Taxonomy" id="8496"/>
    <lineage>
        <taxon>Eukaryota</taxon>
        <taxon>Metazoa</taxon>
        <taxon>Chordata</taxon>
        <taxon>Craniata</taxon>
        <taxon>Vertebrata</taxon>
        <taxon>Euteleostomi</taxon>
        <taxon>Archelosauria</taxon>
        <taxon>Archosauria</taxon>
        <taxon>Crocodylia</taxon>
        <taxon>Alligatoridae</taxon>
        <taxon>Alligatorinae</taxon>
        <taxon>Alligator</taxon>
    </lineage>
</organism>
<dbReference type="SUPFAM" id="SSF109775">
    <property type="entry name" value="Mannose-6-phosphate receptor binding protein 1 (Tip47), C-terminal domain"/>
    <property type="match status" value="1"/>
</dbReference>
<gene>
    <name evidence="5" type="ORF">Y1Q_0000357</name>
</gene>
<dbReference type="STRING" id="8496.A0A151N035"/>
<sequence length="317" mass="34617">MPAGPSTTQAVIPGPTLTAAPSPATTVAKGIQALLGCKVGQLVLRSMDRALDTSEEWLDRCLPLPDRVLGTEGLLALPPPPCSKPGCLLRLSALSSSLRNRALALALSKLQRTRRNVRQSLSQLHQTVDLIETIQQGREKQEQSSQDKLQAMWAHWRRRQEPGHESGPGGSQEGAPHAIGGGTPALEVETQALAISRNLTQELQSTYLNLMAGVQGLPASLQEKMQQVHQSMAELHAFFSSATSFQDLSSAVLAQSRERVAKAWEAMDELVEFLVQNPPVTWLMESLAQDRQPGQDEGERRDILRVLKDYEPQDCGD</sequence>
<dbReference type="OrthoDB" id="376826at2759"/>
<dbReference type="PANTHER" id="PTHR14024:SF11">
    <property type="entry name" value="PERILIPIN-3"/>
    <property type="match status" value="1"/>
</dbReference>
<reference evidence="5 6" key="1">
    <citation type="journal article" date="2012" name="Genome Biol.">
        <title>Sequencing three crocodilian genomes to illuminate the evolution of archosaurs and amniotes.</title>
        <authorList>
            <person name="St John J.A."/>
            <person name="Braun E.L."/>
            <person name="Isberg S.R."/>
            <person name="Miles L.G."/>
            <person name="Chong A.Y."/>
            <person name="Gongora J."/>
            <person name="Dalzell P."/>
            <person name="Moran C."/>
            <person name="Bed'hom B."/>
            <person name="Abzhanov A."/>
            <person name="Burgess S.C."/>
            <person name="Cooksey A.M."/>
            <person name="Castoe T.A."/>
            <person name="Crawford N.G."/>
            <person name="Densmore L.D."/>
            <person name="Drew J.C."/>
            <person name="Edwards S.V."/>
            <person name="Faircloth B.C."/>
            <person name="Fujita M.K."/>
            <person name="Greenwold M.J."/>
            <person name="Hoffmann F.G."/>
            <person name="Howard J.M."/>
            <person name="Iguchi T."/>
            <person name="Janes D.E."/>
            <person name="Khan S.Y."/>
            <person name="Kohno S."/>
            <person name="de Koning A.J."/>
            <person name="Lance S.L."/>
            <person name="McCarthy F.M."/>
            <person name="McCormack J.E."/>
            <person name="Merchant M.E."/>
            <person name="Peterson D.G."/>
            <person name="Pollock D.D."/>
            <person name="Pourmand N."/>
            <person name="Raney B.J."/>
            <person name="Roessler K.A."/>
            <person name="Sanford J.R."/>
            <person name="Sawyer R.H."/>
            <person name="Schmidt C.J."/>
            <person name="Triplett E.W."/>
            <person name="Tuberville T.D."/>
            <person name="Venegas-Anaya M."/>
            <person name="Howard J.T."/>
            <person name="Jarvis E.D."/>
            <person name="Guillette L.J.Jr."/>
            <person name="Glenn T.C."/>
            <person name="Green R.E."/>
            <person name="Ray D.A."/>
        </authorList>
    </citation>
    <scope>NUCLEOTIDE SEQUENCE [LARGE SCALE GENOMIC DNA]</scope>
    <source>
        <strain evidence="5">KSC_2009_1</strain>
    </source>
</reference>
<dbReference type="GO" id="GO:0019915">
    <property type="term" value="P:lipid storage"/>
    <property type="evidence" value="ECO:0007669"/>
    <property type="project" value="TreeGrafter"/>
</dbReference>
<proteinExistence type="inferred from homology"/>
<feature type="region of interest" description="Disordered" evidence="4">
    <location>
        <begin position="157"/>
        <end position="183"/>
    </location>
</feature>
<evidence type="ECO:0000256" key="4">
    <source>
        <dbReference type="SAM" id="MobiDB-lite"/>
    </source>
</evidence>
<dbReference type="AlphaFoldDB" id="A0A151N035"/>
<dbReference type="PIRSF" id="PIRSF036881">
    <property type="entry name" value="PAT"/>
    <property type="match status" value="1"/>
</dbReference>
<feature type="region of interest" description="Disordered" evidence="4">
    <location>
        <begin position="288"/>
        <end position="317"/>
    </location>
</feature>
<dbReference type="EMBL" id="AKHW03004368">
    <property type="protein sequence ID" value="KYO30045.1"/>
    <property type="molecule type" value="Genomic_DNA"/>
</dbReference>
<evidence type="ECO:0000256" key="1">
    <source>
        <dbReference type="ARBA" id="ARBA00004502"/>
    </source>
</evidence>
<evidence type="ECO:0000256" key="3">
    <source>
        <dbReference type="ARBA" id="ARBA00022677"/>
    </source>
</evidence>
<feature type="compositionally biased region" description="Basic and acidic residues" evidence="4">
    <location>
        <begin position="293"/>
        <end position="311"/>
    </location>
</feature>
<dbReference type="KEGG" id="amj:106737512"/>
<keyword evidence="6" id="KW-1185">Reference proteome</keyword>
<dbReference type="Pfam" id="PF03036">
    <property type="entry name" value="Perilipin"/>
    <property type="match status" value="1"/>
</dbReference>